<keyword evidence="2" id="KW-1185">Reference proteome</keyword>
<evidence type="ECO:0000313" key="2">
    <source>
        <dbReference type="Proteomes" id="UP000789405"/>
    </source>
</evidence>
<accession>A0A9N9JPP0</accession>
<sequence>MSNKEYYKKMKILGDAMKESGDLKSYQNHFRLTTTNIEDIIEKYLNKEEKDFYIEHHGLDALKKNNDIKQFNKTFLTNFANKFLSGSYHDRILAKLETHVFTS</sequence>
<evidence type="ECO:0000313" key="1">
    <source>
        <dbReference type="EMBL" id="CAG8790574.1"/>
    </source>
</evidence>
<comment type="caution">
    <text evidence="1">The sequence shown here is derived from an EMBL/GenBank/DDBJ whole genome shotgun (WGS) entry which is preliminary data.</text>
</comment>
<gene>
    <name evidence="1" type="ORF">DERYTH_LOCUS21340</name>
</gene>
<dbReference type="EMBL" id="CAJVPY010027007">
    <property type="protein sequence ID" value="CAG8790574.1"/>
    <property type="molecule type" value="Genomic_DNA"/>
</dbReference>
<organism evidence="1 2">
    <name type="scientific">Dentiscutata erythropus</name>
    <dbReference type="NCBI Taxonomy" id="1348616"/>
    <lineage>
        <taxon>Eukaryota</taxon>
        <taxon>Fungi</taxon>
        <taxon>Fungi incertae sedis</taxon>
        <taxon>Mucoromycota</taxon>
        <taxon>Glomeromycotina</taxon>
        <taxon>Glomeromycetes</taxon>
        <taxon>Diversisporales</taxon>
        <taxon>Gigasporaceae</taxon>
        <taxon>Dentiscutata</taxon>
    </lineage>
</organism>
<dbReference type="Proteomes" id="UP000789405">
    <property type="component" value="Unassembled WGS sequence"/>
</dbReference>
<proteinExistence type="predicted"/>
<reference evidence="1" key="1">
    <citation type="submission" date="2021-06" db="EMBL/GenBank/DDBJ databases">
        <authorList>
            <person name="Kallberg Y."/>
            <person name="Tangrot J."/>
            <person name="Rosling A."/>
        </authorList>
    </citation>
    <scope>NUCLEOTIDE SEQUENCE</scope>
    <source>
        <strain evidence="1">MA453B</strain>
    </source>
</reference>
<name>A0A9N9JPP0_9GLOM</name>
<dbReference type="AlphaFoldDB" id="A0A9N9JPP0"/>
<protein>
    <submittedName>
        <fullName evidence="1">4239_t:CDS:1</fullName>
    </submittedName>
</protein>